<protein>
    <submittedName>
        <fullName evidence="1">Uncharacterized protein</fullName>
    </submittedName>
</protein>
<dbReference type="EMBL" id="AJWY01011299">
    <property type="protein sequence ID" value="EKC53139.1"/>
    <property type="molecule type" value="Genomic_DNA"/>
</dbReference>
<dbReference type="InterPro" id="IPR036412">
    <property type="entry name" value="HAD-like_sf"/>
</dbReference>
<name>K1SCJ2_9ZZZZ</name>
<dbReference type="Pfam" id="PF24694">
    <property type="entry name" value="LNS2_PITM1-3"/>
    <property type="match status" value="1"/>
</dbReference>
<dbReference type="SUPFAM" id="SSF56784">
    <property type="entry name" value="HAD-like"/>
    <property type="match status" value="1"/>
</dbReference>
<proteinExistence type="predicted"/>
<dbReference type="Gene3D" id="3.40.50.1000">
    <property type="entry name" value="HAD superfamily/HAD-like"/>
    <property type="match status" value="1"/>
</dbReference>
<gene>
    <name evidence="1" type="ORF">LEA_16524</name>
</gene>
<evidence type="ECO:0000313" key="1">
    <source>
        <dbReference type="EMBL" id="EKC53139.1"/>
    </source>
</evidence>
<organism evidence="1">
    <name type="scientific">human gut metagenome</name>
    <dbReference type="NCBI Taxonomy" id="408170"/>
    <lineage>
        <taxon>unclassified sequences</taxon>
        <taxon>metagenomes</taxon>
        <taxon>organismal metagenomes</taxon>
    </lineage>
</organism>
<dbReference type="InterPro" id="IPR023214">
    <property type="entry name" value="HAD_sf"/>
</dbReference>
<dbReference type="AlphaFoldDB" id="K1SCJ2"/>
<reference evidence="1" key="1">
    <citation type="journal article" date="2013" name="Environ. Microbiol.">
        <title>Microbiota from the distal guts of lean and obese adolescents exhibit partial functional redundancy besides clear differences in community structure.</title>
        <authorList>
            <person name="Ferrer M."/>
            <person name="Ruiz A."/>
            <person name="Lanza F."/>
            <person name="Haange S.B."/>
            <person name="Oberbach A."/>
            <person name="Till H."/>
            <person name="Bargiela R."/>
            <person name="Campoy C."/>
            <person name="Segura M.T."/>
            <person name="Richter M."/>
            <person name="von Bergen M."/>
            <person name="Seifert J."/>
            <person name="Suarez A."/>
        </authorList>
    </citation>
    <scope>NUCLEOTIDE SEQUENCE</scope>
</reference>
<accession>K1SCJ2</accession>
<feature type="non-terminal residue" evidence="1">
    <location>
        <position position="176"/>
    </location>
</feature>
<sequence>MKIYIDFDDVLCETAEYFTKIAKELFGIDVPYRQVQFFNLQKSFDLNDAQYEVLMKAGHLPENLLHYEETPGASEVINKWVDQGHEVFIITGRPFNSYEPSRQWLDKHHLERVPLFCVDKYGRETAKQDYRYNMTLAELYNMTFNFAVEDSPVAFEHVMHFDNCRIAVFDRPWNSL</sequence>
<comment type="caution">
    <text evidence="1">The sequence shown here is derived from an EMBL/GenBank/DDBJ whole genome shotgun (WGS) entry which is preliminary data.</text>
</comment>